<dbReference type="EMBL" id="JWIR02000062">
    <property type="protein sequence ID" value="KKB36320.1"/>
    <property type="molecule type" value="Genomic_DNA"/>
</dbReference>
<protein>
    <submittedName>
        <fullName evidence="1">Uncharacterized protein</fullName>
    </submittedName>
</protein>
<evidence type="ECO:0000313" key="2">
    <source>
        <dbReference type="Proteomes" id="UP000031563"/>
    </source>
</evidence>
<dbReference type="AlphaFoldDB" id="A0A0F5HNB3"/>
<evidence type="ECO:0000313" key="1">
    <source>
        <dbReference type="EMBL" id="KKB36320.1"/>
    </source>
</evidence>
<proteinExistence type="predicted"/>
<comment type="caution">
    <text evidence="1">The sequence shown here is derived from an EMBL/GenBank/DDBJ whole genome shotgun (WGS) entry which is preliminary data.</text>
</comment>
<accession>A0A0F5HNB3</accession>
<organism evidence="1 2">
    <name type="scientific">Bacillus thermotolerans</name>
    <name type="common">Quasibacillus thermotolerans</name>
    <dbReference type="NCBI Taxonomy" id="1221996"/>
    <lineage>
        <taxon>Bacteria</taxon>
        <taxon>Bacillati</taxon>
        <taxon>Bacillota</taxon>
        <taxon>Bacilli</taxon>
        <taxon>Bacillales</taxon>
        <taxon>Bacillaceae</taxon>
        <taxon>Bacillus</taxon>
    </lineage>
</organism>
<accession>A0A0F5HTF1</accession>
<sequence>MIHCRSLNPLSRKSSKRTSILAAFDTAKRKMLVSHPPPIHV</sequence>
<gene>
    <name evidence="1" type="ORF">QY95_03184</name>
</gene>
<reference evidence="1" key="1">
    <citation type="submission" date="2015-02" db="EMBL/GenBank/DDBJ databases">
        <title>Genome Assembly of Bacillaceae bacterium MTCC 8252.</title>
        <authorList>
            <person name="Verma A."/>
            <person name="Khatri I."/>
            <person name="Mual P."/>
            <person name="Subramanian S."/>
            <person name="Krishnamurthi S."/>
        </authorList>
    </citation>
    <scope>NUCLEOTIDE SEQUENCE [LARGE SCALE GENOMIC DNA]</scope>
    <source>
        <strain evidence="1">MTCC 8252</strain>
    </source>
</reference>
<dbReference type="Proteomes" id="UP000031563">
    <property type="component" value="Unassembled WGS sequence"/>
</dbReference>
<name>A0A0F5HNB3_BACTR</name>
<keyword evidence="2" id="KW-1185">Reference proteome</keyword>